<dbReference type="InterPro" id="IPR009327">
    <property type="entry name" value="Cupin_DUF985"/>
</dbReference>
<reference evidence="2 3" key="1">
    <citation type="submission" date="2016-07" db="EMBL/GenBank/DDBJ databases">
        <title>Draft genome sequence of Prauserella muralis DSM 45305, isolated from a mould-covered wall in an indoor environment.</title>
        <authorList>
            <person name="Ruckert C."/>
            <person name="Albersmeier A."/>
            <person name="Jiang C.-L."/>
            <person name="Jiang Y."/>
            <person name="Kalinowski J."/>
            <person name="Schneider O."/>
            <person name="Winkler A."/>
            <person name="Zotchev S.B."/>
        </authorList>
    </citation>
    <scope>NUCLEOTIDE SEQUENCE [LARGE SCALE GENOMIC DNA]</scope>
    <source>
        <strain evidence="2 3">DSM 45305</strain>
    </source>
</reference>
<dbReference type="EMBL" id="MASW01000006">
    <property type="protein sequence ID" value="PXY20989.1"/>
    <property type="molecule type" value="Genomic_DNA"/>
</dbReference>
<keyword evidence="3" id="KW-1185">Reference proteome</keyword>
<accession>A0A2V4AMY0</accession>
<dbReference type="Pfam" id="PF06172">
    <property type="entry name" value="Cupin_5"/>
    <property type="match status" value="1"/>
</dbReference>
<dbReference type="AlphaFoldDB" id="A0A2V4AMY0"/>
<evidence type="ECO:0000313" key="2">
    <source>
        <dbReference type="EMBL" id="PXY20989.1"/>
    </source>
</evidence>
<dbReference type="OrthoDB" id="9798288at2"/>
<dbReference type="Proteomes" id="UP000249915">
    <property type="component" value="Unassembled WGS sequence"/>
</dbReference>
<sequence length="149" mass="16320">MSGPAPAHRPPLAQELDLAPHPEGGWFRRTWETASRFTPEGYPGERASATGIYYLLGPGEESRWHQVRGDELWLWHRGVALTLRLGGDGERPAERPDVVTLGPDVEGGERPQVLVPAGTWQSACPATAGEVLVSCVVSPGFDFDDFRLY</sequence>
<dbReference type="CDD" id="cd06121">
    <property type="entry name" value="cupin_YML079wp"/>
    <property type="match status" value="1"/>
</dbReference>
<gene>
    <name evidence="2" type="ORF">BAY60_26270</name>
</gene>
<dbReference type="InterPro" id="IPR011051">
    <property type="entry name" value="RmlC_Cupin_sf"/>
</dbReference>
<dbReference type="RefSeq" id="WP_112284214.1">
    <property type="nucleotide sequence ID" value="NZ_MASW01000006.1"/>
</dbReference>
<organism evidence="2 3">
    <name type="scientific">Prauserella muralis</name>
    <dbReference type="NCBI Taxonomy" id="588067"/>
    <lineage>
        <taxon>Bacteria</taxon>
        <taxon>Bacillati</taxon>
        <taxon>Actinomycetota</taxon>
        <taxon>Actinomycetes</taxon>
        <taxon>Pseudonocardiales</taxon>
        <taxon>Pseudonocardiaceae</taxon>
        <taxon>Prauserella</taxon>
    </lineage>
</organism>
<dbReference type="InterPro" id="IPR039935">
    <property type="entry name" value="YML079W-like"/>
</dbReference>
<dbReference type="InterPro" id="IPR014710">
    <property type="entry name" value="RmlC-like_jellyroll"/>
</dbReference>
<name>A0A2V4AMY0_9PSEU</name>
<dbReference type="PANTHER" id="PTHR33387:SF3">
    <property type="entry name" value="DUF985 DOMAIN-CONTAINING PROTEIN"/>
    <property type="match status" value="1"/>
</dbReference>
<comment type="caution">
    <text evidence="2">The sequence shown here is derived from an EMBL/GenBank/DDBJ whole genome shotgun (WGS) entry which is preliminary data.</text>
</comment>
<proteinExistence type="predicted"/>
<evidence type="ECO:0000313" key="3">
    <source>
        <dbReference type="Proteomes" id="UP000249915"/>
    </source>
</evidence>
<evidence type="ECO:0000259" key="1">
    <source>
        <dbReference type="Pfam" id="PF06172"/>
    </source>
</evidence>
<dbReference type="PANTHER" id="PTHR33387">
    <property type="entry name" value="RMLC-LIKE JELLY ROLL FOLD PROTEIN"/>
    <property type="match status" value="1"/>
</dbReference>
<dbReference type="Gene3D" id="2.60.120.10">
    <property type="entry name" value="Jelly Rolls"/>
    <property type="match status" value="1"/>
</dbReference>
<protein>
    <submittedName>
        <fullName evidence="2">Cupin</fullName>
    </submittedName>
</protein>
<dbReference type="SUPFAM" id="SSF51182">
    <property type="entry name" value="RmlC-like cupins"/>
    <property type="match status" value="1"/>
</dbReference>
<feature type="domain" description="DUF985" evidence="1">
    <location>
        <begin position="12"/>
        <end position="148"/>
    </location>
</feature>